<reference evidence="1" key="2">
    <citation type="submission" date="2021-08" db="EMBL/GenBank/DDBJ databases">
        <authorList>
            <person name="Gostincar C."/>
            <person name="Sun X."/>
            <person name="Song Z."/>
            <person name="Gunde-Cimerman N."/>
        </authorList>
    </citation>
    <scope>NUCLEOTIDE SEQUENCE</scope>
    <source>
        <strain evidence="1">EXF-8016</strain>
    </source>
</reference>
<dbReference type="Proteomes" id="UP000767238">
    <property type="component" value="Unassembled WGS sequence"/>
</dbReference>
<reference evidence="1" key="1">
    <citation type="journal article" date="2021" name="J Fungi (Basel)">
        <title>Virulence traits and population genomics of the black yeast Aureobasidium melanogenum.</title>
        <authorList>
            <person name="Cernosa A."/>
            <person name="Sun X."/>
            <person name="Gostincar C."/>
            <person name="Fang C."/>
            <person name="Gunde-Cimerman N."/>
            <person name="Song Z."/>
        </authorList>
    </citation>
    <scope>NUCLEOTIDE SEQUENCE</scope>
    <source>
        <strain evidence="1">EXF-8016</strain>
    </source>
</reference>
<sequence>MSDEVTDQTFFAATIGIDLEAAMLLGQLQAFSLAEHGALVTDLERSIVDLASRRITVEHSSVLSDLLAKACRGPTRARVRGGLNDEKGGKIPGDGGALRRDEILIISRAMWELVCEGVGSGSSSSIECPDKEAMGGEYMRVLDALPSLREACSMYQRQAPGTMRNKQQQAFIQVGLHLICRASVDCVQVGCMSQRLRMTRQRRFLFPALRRALFVHRLLPERMMPGGVKGGSKRNRVYKALLLRGRDHFESEGDHLRICDCLPTQIMMYAINQRSRAEQYTTIQMIWTLQEGRRALNMSFLRRYYKPVKRSPLSACGSCDGFGLYNGGTNAALTESTQSLSVKNRSLNLNLNTARACGIPSGSRVFVHEARFHDQAAQPSSVYHPGNRGATKACVDILSAIYSSLPSHVGLASRASDDGVDRFALHNDREMLRDLSKTCEVDCVCANAKAFSGQPNNASTTLHFDIHDHLPTDWGDSSPYHPVSRPLVRMQQMPLQQLDTWLCCKQRQSRAGLCLGRSWTHHKDVLHGRWRVLRLRDAYMLEREDVGFLDSHRWGD</sequence>
<name>A0A9P8GQB7_AURME</name>
<gene>
    <name evidence="1" type="ORF">KCV03_g358</name>
</gene>
<organism evidence="1 2">
    <name type="scientific">Aureobasidium melanogenum</name>
    <name type="common">Aureobasidium pullulans var. melanogenum</name>
    <dbReference type="NCBI Taxonomy" id="46634"/>
    <lineage>
        <taxon>Eukaryota</taxon>
        <taxon>Fungi</taxon>
        <taxon>Dikarya</taxon>
        <taxon>Ascomycota</taxon>
        <taxon>Pezizomycotina</taxon>
        <taxon>Dothideomycetes</taxon>
        <taxon>Dothideomycetidae</taxon>
        <taxon>Dothideales</taxon>
        <taxon>Saccotheciaceae</taxon>
        <taxon>Aureobasidium</taxon>
    </lineage>
</organism>
<evidence type="ECO:0000313" key="1">
    <source>
        <dbReference type="EMBL" id="KAH0237673.1"/>
    </source>
</evidence>
<proteinExistence type="predicted"/>
<accession>A0A9P8GQB7</accession>
<comment type="caution">
    <text evidence="1">The sequence shown here is derived from an EMBL/GenBank/DDBJ whole genome shotgun (WGS) entry which is preliminary data.</text>
</comment>
<protein>
    <submittedName>
        <fullName evidence="1">Uncharacterized protein</fullName>
    </submittedName>
</protein>
<feature type="non-terminal residue" evidence="1">
    <location>
        <position position="556"/>
    </location>
</feature>
<dbReference type="EMBL" id="JAHFYH010000001">
    <property type="protein sequence ID" value="KAH0237673.1"/>
    <property type="molecule type" value="Genomic_DNA"/>
</dbReference>
<evidence type="ECO:0000313" key="2">
    <source>
        <dbReference type="Proteomes" id="UP000767238"/>
    </source>
</evidence>
<dbReference type="AlphaFoldDB" id="A0A9P8GQB7"/>